<accession>A0ACC1CPW0</accession>
<dbReference type="Proteomes" id="UP000824533">
    <property type="component" value="Linkage Group LG19"/>
</dbReference>
<evidence type="ECO:0000313" key="1">
    <source>
        <dbReference type="EMBL" id="KAJ0173545.1"/>
    </source>
</evidence>
<evidence type="ECO:0000313" key="2">
    <source>
        <dbReference type="Proteomes" id="UP000824533"/>
    </source>
</evidence>
<organism evidence="1 2">
    <name type="scientific">Dendrolimus kikuchii</name>
    <dbReference type="NCBI Taxonomy" id="765133"/>
    <lineage>
        <taxon>Eukaryota</taxon>
        <taxon>Metazoa</taxon>
        <taxon>Ecdysozoa</taxon>
        <taxon>Arthropoda</taxon>
        <taxon>Hexapoda</taxon>
        <taxon>Insecta</taxon>
        <taxon>Pterygota</taxon>
        <taxon>Neoptera</taxon>
        <taxon>Endopterygota</taxon>
        <taxon>Lepidoptera</taxon>
        <taxon>Glossata</taxon>
        <taxon>Ditrysia</taxon>
        <taxon>Bombycoidea</taxon>
        <taxon>Lasiocampidae</taxon>
        <taxon>Dendrolimus</taxon>
    </lineage>
</organism>
<comment type="caution">
    <text evidence="1">The sequence shown here is derived from an EMBL/GenBank/DDBJ whole genome shotgun (WGS) entry which is preliminary data.</text>
</comment>
<sequence>MYVNFTKYGLNCTVEDKSFVNHSNVTVPYAACVYREYAAKEKEQLEAYTIVGYVLGTLIILSNIIVVISSGLILKKGQHSKSTYLILGNVSLADTIVGFSLIFGLAFDNPTSNNTLCVIQMGLLTCPAMVSIFSIGLIAVDRYLYILHGLYYLRWFNSARVRIGILCIWILGFILGFLPATGWVNQELSSTRCLYVGLFPDGAILLNSFLSIIPIAMVGVLYTIILIKALKTVNTINASKQNIHDNVLPKPKLRICRGTVTYNKQDSSQSLEPPPRNPIAHGSRSASFSLDCIKNVNETELSETTLKPKSICELTSTRKHSSESSDSKASDDVHLSKIDNRSESSIFTIDSDAMEINYSSIDASKSHNISNTPNKTNNKLRKTKEPNKWRAVTVVMLTSGSVIVTWMPFFFAVIFFVFCEDKLVNPRLYDKIIIGINFNLGVVMLKCFTEADSISVSNMARLMIFAFLLVAVTVQARHEKYEGHQLYRVSGSAEDIASLEAKLDILSATAAARSASGQLEALVRLSPEEKRQWLQYFDVKNMAYIKIADNLADILRSEESQIENRKAAAKRSGRSMSWDTYYRFDEINDYIDSLGAEYPDLVTVINAGLSYEGRQVKYVRISTTRFENLQKPVIIIDAGVHAREWVTTPVALYIINQLVVDVVESDLTNYIDWIIIPLANPDGYEYSFEEDRMWRKTRSKAHPGADECPGVDGNRNFDHYWGTRPNSADPCAIIYEGPSAFSEPEIRIIRDVTWQNINRAQLYISLHSYGNMFLYAWGNNGTLPSNGLILHLAGIRMAEAIDELALEKADRYIVGNAANVLYFTTGTSRDWTRAAGIPLTYTLELPGYDYGFLVPPDYVEQIVTETWAGIAAGARYVLSYY</sequence>
<keyword evidence="2" id="KW-1185">Reference proteome</keyword>
<dbReference type="EMBL" id="CM034405">
    <property type="protein sequence ID" value="KAJ0173545.1"/>
    <property type="molecule type" value="Genomic_DNA"/>
</dbReference>
<protein>
    <submittedName>
        <fullName evidence="1">Uncharacterized protein</fullName>
    </submittedName>
</protein>
<proteinExistence type="predicted"/>
<name>A0ACC1CPW0_9NEOP</name>
<gene>
    <name evidence="1" type="ORF">K1T71_010694</name>
</gene>
<reference evidence="1 2" key="1">
    <citation type="journal article" date="2021" name="Front. Genet.">
        <title>Chromosome-Level Genome Assembly Reveals Significant Gene Expansion in the Toll and IMD Signaling Pathways of Dendrolimus kikuchii.</title>
        <authorList>
            <person name="Zhou J."/>
            <person name="Wu P."/>
            <person name="Xiong Z."/>
            <person name="Liu N."/>
            <person name="Zhao N."/>
            <person name="Ji M."/>
            <person name="Qiu Y."/>
            <person name="Yang B."/>
        </authorList>
    </citation>
    <scope>NUCLEOTIDE SEQUENCE [LARGE SCALE GENOMIC DNA]</scope>
    <source>
        <strain evidence="1">Ann1</strain>
    </source>
</reference>